<dbReference type="AlphaFoldDB" id="A0A969PM66"/>
<evidence type="ECO:0000256" key="2">
    <source>
        <dbReference type="SAM" id="Phobius"/>
    </source>
</evidence>
<gene>
    <name evidence="3" type="ORF">HCN83_04060</name>
</gene>
<keyword evidence="2" id="KW-0812">Transmembrane</keyword>
<evidence type="ECO:0000313" key="4">
    <source>
        <dbReference type="Proteomes" id="UP000752012"/>
    </source>
</evidence>
<reference evidence="3 4" key="1">
    <citation type="submission" date="2020-03" db="EMBL/GenBank/DDBJ databases">
        <title>Assessment of the enzymatic potential of alkaline-tolerant lipase obtained from Bacillus luteus H11 (technogenic soil) for the bioremediation of saline soils contaminated with petroleum substances.</title>
        <authorList>
            <person name="Kalwasinska A."/>
        </authorList>
    </citation>
    <scope>NUCLEOTIDE SEQUENCE [LARGE SCALE GENOMIC DNA]</scope>
    <source>
        <strain evidence="3 4">H11</strain>
    </source>
</reference>
<evidence type="ECO:0000313" key="3">
    <source>
        <dbReference type="EMBL" id="NJP36755.1"/>
    </source>
</evidence>
<name>A0A969PM66_9BACI</name>
<keyword evidence="4" id="KW-1185">Reference proteome</keyword>
<keyword evidence="2" id="KW-1133">Transmembrane helix</keyword>
<protein>
    <recommendedName>
        <fullName evidence="5">Tfp pilus assembly protein PilN</fullName>
    </recommendedName>
</protein>
<feature type="coiled-coil region" evidence="1">
    <location>
        <begin position="47"/>
        <end position="74"/>
    </location>
</feature>
<proteinExistence type="predicted"/>
<evidence type="ECO:0000256" key="1">
    <source>
        <dbReference type="SAM" id="Coils"/>
    </source>
</evidence>
<keyword evidence="2" id="KW-0472">Membrane</keyword>
<organism evidence="3 4">
    <name type="scientific">Alkalicoccus luteus</name>
    <dbReference type="NCBI Taxonomy" id="1237094"/>
    <lineage>
        <taxon>Bacteria</taxon>
        <taxon>Bacillati</taxon>
        <taxon>Bacillota</taxon>
        <taxon>Bacilli</taxon>
        <taxon>Bacillales</taxon>
        <taxon>Bacillaceae</taxon>
        <taxon>Alkalicoccus</taxon>
    </lineage>
</organism>
<dbReference type="RefSeq" id="WP_168005048.1">
    <property type="nucleotide sequence ID" value="NZ_JAATHJ010000004.1"/>
</dbReference>
<evidence type="ECO:0008006" key="5">
    <source>
        <dbReference type="Google" id="ProtNLM"/>
    </source>
</evidence>
<sequence>MSGSQNMSTKERRNRSALPIVAALLVVLALIIFLALYSIGLTMDEQRSGAEAELEESRQQTEEMEAQLAEIENSDPERLLGAMDQLEDEIVPASVILQETMSLLPEDAAITMVDYTYPDKLELEALMTAAPEIAAFQFHAEESALIQKAEIDIVQGEAVLEEAAENPLWFDEFLPSYFATIHLVLHPDAIQAYEPEEEEEEVELP</sequence>
<dbReference type="EMBL" id="JAATHJ010000004">
    <property type="protein sequence ID" value="NJP36755.1"/>
    <property type="molecule type" value="Genomic_DNA"/>
</dbReference>
<dbReference type="Proteomes" id="UP000752012">
    <property type="component" value="Unassembled WGS sequence"/>
</dbReference>
<comment type="caution">
    <text evidence="3">The sequence shown here is derived from an EMBL/GenBank/DDBJ whole genome shotgun (WGS) entry which is preliminary data.</text>
</comment>
<accession>A0A969PM66</accession>
<keyword evidence="1" id="KW-0175">Coiled coil</keyword>
<feature type="transmembrane region" description="Helical" evidence="2">
    <location>
        <begin position="20"/>
        <end position="39"/>
    </location>
</feature>